<dbReference type="EMBL" id="QPFP01000081">
    <property type="protein sequence ID" value="TEB23157.1"/>
    <property type="molecule type" value="Genomic_DNA"/>
</dbReference>
<feature type="region of interest" description="Disordered" evidence="2">
    <location>
        <begin position="16"/>
        <end position="70"/>
    </location>
</feature>
<protein>
    <recommendedName>
        <fullName evidence="3">NACHT domain-containing protein</fullName>
    </recommendedName>
</protein>
<dbReference type="Gene3D" id="3.40.50.300">
    <property type="entry name" value="P-loop containing nucleotide triphosphate hydrolases"/>
    <property type="match status" value="1"/>
</dbReference>
<dbReference type="AlphaFoldDB" id="A0A4Y7SMQ0"/>
<dbReference type="PROSITE" id="PS50837">
    <property type="entry name" value="NACHT"/>
    <property type="match status" value="1"/>
</dbReference>
<feature type="domain" description="NACHT" evidence="3">
    <location>
        <begin position="303"/>
        <end position="473"/>
    </location>
</feature>
<accession>A0A4Y7SMQ0</accession>
<evidence type="ECO:0000259" key="3">
    <source>
        <dbReference type="PROSITE" id="PS50837"/>
    </source>
</evidence>
<proteinExistence type="predicted"/>
<dbReference type="PANTHER" id="PTHR10039">
    <property type="entry name" value="AMELOGENIN"/>
    <property type="match status" value="1"/>
</dbReference>
<reference evidence="4 5" key="1">
    <citation type="journal article" date="2019" name="Nat. Ecol. Evol.">
        <title>Megaphylogeny resolves global patterns of mushroom evolution.</title>
        <authorList>
            <person name="Varga T."/>
            <person name="Krizsan K."/>
            <person name="Foldi C."/>
            <person name="Dima B."/>
            <person name="Sanchez-Garcia M."/>
            <person name="Sanchez-Ramirez S."/>
            <person name="Szollosi G.J."/>
            <person name="Szarkandi J.G."/>
            <person name="Papp V."/>
            <person name="Albert L."/>
            <person name="Andreopoulos W."/>
            <person name="Angelini C."/>
            <person name="Antonin V."/>
            <person name="Barry K.W."/>
            <person name="Bougher N.L."/>
            <person name="Buchanan P."/>
            <person name="Buyck B."/>
            <person name="Bense V."/>
            <person name="Catcheside P."/>
            <person name="Chovatia M."/>
            <person name="Cooper J."/>
            <person name="Damon W."/>
            <person name="Desjardin D."/>
            <person name="Finy P."/>
            <person name="Geml J."/>
            <person name="Haridas S."/>
            <person name="Hughes K."/>
            <person name="Justo A."/>
            <person name="Karasinski D."/>
            <person name="Kautmanova I."/>
            <person name="Kiss B."/>
            <person name="Kocsube S."/>
            <person name="Kotiranta H."/>
            <person name="LaButti K.M."/>
            <person name="Lechner B.E."/>
            <person name="Liimatainen K."/>
            <person name="Lipzen A."/>
            <person name="Lukacs Z."/>
            <person name="Mihaltcheva S."/>
            <person name="Morgado L.N."/>
            <person name="Niskanen T."/>
            <person name="Noordeloos M.E."/>
            <person name="Ohm R.A."/>
            <person name="Ortiz-Santana B."/>
            <person name="Ovrebo C."/>
            <person name="Racz N."/>
            <person name="Riley R."/>
            <person name="Savchenko A."/>
            <person name="Shiryaev A."/>
            <person name="Soop K."/>
            <person name="Spirin V."/>
            <person name="Szebenyi C."/>
            <person name="Tomsovsky M."/>
            <person name="Tulloss R.E."/>
            <person name="Uehling J."/>
            <person name="Grigoriev I.V."/>
            <person name="Vagvolgyi C."/>
            <person name="Papp T."/>
            <person name="Martin F.M."/>
            <person name="Miettinen O."/>
            <person name="Hibbett D.S."/>
            <person name="Nagy L.G."/>
        </authorList>
    </citation>
    <scope>NUCLEOTIDE SEQUENCE [LARGE SCALE GENOMIC DNA]</scope>
    <source>
        <strain evidence="4 5">FP101781</strain>
    </source>
</reference>
<feature type="compositionally biased region" description="Low complexity" evidence="2">
    <location>
        <begin position="97"/>
        <end position="110"/>
    </location>
</feature>
<feature type="region of interest" description="Disordered" evidence="2">
    <location>
        <begin position="94"/>
        <end position="162"/>
    </location>
</feature>
<evidence type="ECO:0000256" key="1">
    <source>
        <dbReference type="ARBA" id="ARBA00022737"/>
    </source>
</evidence>
<evidence type="ECO:0000256" key="2">
    <source>
        <dbReference type="SAM" id="MobiDB-lite"/>
    </source>
</evidence>
<evidence type="ECO:0000313" key="5">
    <source>
        <dbReference type="Proteomes" id="UP000298030"/>
    </source>
</evidence>
<dbReference type="SUPFAM" id="SSF52540">
    <property type="entry name" value="P-loop containing nucleoside triphosphate hydrolases"/>
    <property type="match status" value="1"/>
</dbReference>
<keyword evidence="1" id="KW-0677">Repeat</keyword>
<feature type="compositionally biased region" description="Basic and acidic residues" evidence="2">
    <location>
        <begin position="51"/>
        <end position="62"/>
    </location>
</feature>
<dbReference type="Pfam" id="PF24883">
    <property type="entry name" value="NPHP3_N"/>
    <property type="match status" value="1"/>
</dbReference>
<dbReference type="PANTHER" id="PTHR10039:SF14">
    <property type="entry name" value="NACHT DOMAIN-CONTAINING PROTEIN"/>
    <property type="match status" value="1"/>
</dbReference>
<dbReference type="InterPro" id="IPR007111">
    <property type="entry name" value="NACHT_NTPase"/>
</dbReference>
<evidence type="ECO:0000313" key="4">
    <source>
        <dbReference type="EMBL" id="TEB23157.1"/>
    </source>
</evidence>
<keyword evidence="5" id="KW-1185">Reference proteome</keyword>
<organism evidence="4 5">
    <name type="scientific">Coprinellus micaceus</name>
    <name type="common">Glistening ink-cap mushroom</name>
    <name type="synonym">Coprinus micaceus</name>
    <dbReference type="NCBI Taxonomy" id="71717"/>
    <lineage>
        <taxon>Eukaryota</taxon>
        <taxon>Fungi</taxon>
        <taxon>Dikarya</taxon>
        <taxon>Basidiomycota</taxon>
        <taxon>Agaricomycotina</taxon>
        <taxon>Agaricomycetes</taxon>
        <taxon>Agaricomycetidae</taxon>
        <taxon>Agaricales</taxon>
        <taxon>Agaricineae</taxon>
        <taxon>Psathyrellaceae</taxon>
        <taxon>Coprinellus</taxon>
    </lineage>
</organism>
<sequence>MDQGALPRRTLPVLSVIGSPTYPTQHEMSRKQADIRTPREGAPHSETVILWDRKGDRPDHDSTCNSPSSSAFELSRKVKSLLRSRSGRAAAVNELEAAGPSSAPPSATAGQLPPLVDITPTRSMPDRNRAKDSGGTRVAGRSGASQALANPPTGSSSERLPVGAFATSGTHSQSARPTEIALIASYRQPVRESAAASNTAQLLLTPPPKDTLSASPLPIPLAPSASYFSNSRDFTFSQLNVNNGFSHSKTLFEYLSPHISHGAVHDSSERCDAPACHEETRVAIRDDIVGWIRHGDENGEPKKIMWLSGPAGAGKTAIAGSVAETCKQEGILAASFFFSSFSPSADRRSKRGFIATLAYHISQNEALHQFKEHLHTAVERHPDIFYRNLKEQTERLLLGPFRSIRDQGEGMGWPKVIIIDGLDEVVATEHEDTTTRQHTPWTSEDDQLEILDVLLALSQSPTFPFRVLVASRPERVISDFFASDSAQITTTSIFLDSNFLNIRRRAGISVAWPGKGAVDHIVDMSSGQFIVPATVIRWVESGVPQRQLDDVLKLNAKNKNPFASLDALYHHILQRAHNPTDDPHLVVKWLLSINSAAGMGTPCAMFWRGFLEDEEGELSYRLAPITSLVSVPPPNDTSSPMTIYHKSLADFLSSPTRCGELYVKKTKRILVVLKNKGPVVPLPSAMDLANFLEPFFNLDLLCGDHLELLTSLSNDSKAELSSCDVAWWAGASLSDLLMDGSSLPRGDCNFTKPSGKGWGTHEWFDRGVYKAIHHTMKVSGGTNTTASKYTLISCGSDLPAPILRVMQRARGSKCHPACVRWRTGIMAKAKELGWCVHELENVPLDKLQTFPWAETNRIFKHPDISFLFYLLAFVS</sequence>
<dbReference type="OrthoDB" id="674604at2759"/>
<dbReference type="InterPro" id="IPR056884">
    <property type="entry name" value="NPHP3-like_N"/>
</dbReference>
<feature type="compositionally biased region" description="Basic and acidic residues" evidence="2">
    <location>
        <begin position="27"/>
        <end position="43"/>
    </location>
</feature>
<dbReference type="InterPro" id="IPR027417">
    <property type="entry name" value="P-loop_NTPase"/>
</dbReference>
<gene>
    <name evidence="4" type="ORF">FA13DRAFT_1778433</name>
</gene>
<feature type="compositionally biased region" description="Polar residues" evidence="2">
    <location>
        <begin position="143"/>
        <end position="158"/>
    </location>
</feature>
<name>A0A4Y7SMQ0_COPMI</name>
<comment type="caution">
    <text evidence="4">The sequence shown here is derived from an EMBL/GenBank/DDBJ whole genome shotgun (WGS) entry which is preliminary data.</text>
</comment>
<feature type="compositionally biased region" description="Basic and acidic residues" evidence="2">
    <location>
        <begin position="124"/>
        <end position="134"/>
    </location>
</feature>
<dbReference type="Proteomes" id="UP000298030">
    <property type="component" value="Unassembled WGS sequence"/>
</dbReference>